<gene>
    <name evidence="3" type="ORF">EVA_09331</name>
</gene>
<keyword evidence="2" id="KW-0472">Membrane</keyword>
<feature type="region of interest" description="Disordered" evidence="1">
    <location>
        <begin position="1"/>
        <end position="27"/>
    </location>
</feature>
<evidence type="ECO:0000256" key="2">
    <source>
        <dbReference type="SAM" id="Phobius"/>
    </source>
</evidence>
<evidence type="ECO:0000256" key="1">
    <source>
        <dbReference type="SAM" id="MobiDB-lite"/>
    </source>
</evidence>
<accession>J9CQY9</accession>
<sequence>MEEPTVQVEPALSDKSAELETAEQDPETFGAQLELEEEPQEQQIREENDKEWPRFHPFHLFRSKESDEAEQEQPPLDIEDDEFETPENAAEVESYLGKMRLKFGVSTAISLILGLAMLYLELAVGTSLLPPVPVLDPASSAAVWLAAQLVLLVVVCAVNWKVFTKGLFGIWKTPTPDTIPALASIGAVVQLVYCLITAENFKPESITLFAAPAALLLAFNALGLA</sequence>
<protein>
    <submittedName>
        <fullName evidence="3">Membrane protein</fullName>
    </submittedName>
</protein>
<proteinExistence type="predicted"/>
<dbReference type="AlphaFoldDB" id="J9CQY9"/>
<name>J9CQY9_9ZZZZ</name>
<feature type="transmembrane region" description="Helical" evidence="2">
    <location>
        <begin position="108"/>
        <end position="129"/>
    </location>
</feature>
<feature type="transmembrane region" description="Helical" evidence="2">
    <location>
        <begin position="181"/>
        <end position="199"/>
    </location>
</feature>
<comment type="caution">
    <text evidence="3">The sequence shown here is derived from an EMBL/GenBank/DDBJ whole genome shotgun (WGS) entry which is preliminary data.</text>
</comment>
<feature type="transmembrane region" description="Helical" evidence="2">
    <location>
        <begin position="205"/>
        <end position="224"/>
    </location>
</feature>
<keyword evidence="2" id="KW-0812">Transmembrane</keyword>
<reference evidence="3" key="1">
    <citation type="journal article" date="2012" name="PLoS ONE">
        <title>Gene sets for utilization of primary and secondary nutrition supplies in the distal gut of endangered iberian lynx.</title>
        <authorList>
            <person name="Alcaide M."/>
            <person name="Messina E."/>
            <person name="Richter M."/>
            <person name="Bargiela R."/>
            <person name="Peplies J."/>
            <person name="Huws S.A."/>
            <person name="Newbold C.J."/>
            <person name="Golyshin P.N."/>
            <person name="Simon M.A."/>
            <person name="Lopez G."/>
            <person name="Yakimov M.M."/>
            <person name="Ferrer M."/>
        </authorList>
    </citation>
    <scope>NUCLEOTIDE SEQUENCE</scope>
</reference>
<evidence type="ECO:0000313" key="3">
    <source>
        <dbReference type="EMBL" id="EJX02561.1"/>
    </source>
</evidence>
<organism evidence="3">
    <name type="scientific">gut metagenome</name>
    <dbReference type="NCBI Taxonomy" id="749906"/>
    <lineage>
        <taxon>unclassified sequences</taxon>
        <taxon>metagenomes</taxon>
        <taxon>organismal metagenomes</taxon>
    </lineage>
</organism>
<feature type="transmembrane region" description="Helical" evidence="2">
    <location>
        <begin position="141"/>
        <end position="160"/>
    </location>
</feature>
<dbReference type="EMBL" id="AMCI01002494">
    <property type="protein sequence ID" value="EJX02561.1"/>
    <property type="molecule type" value="Genomic_DNA"/>
</dbReference>
<keyword evidence="2" id="KW-1133">Transmembrane helix</keyword>